<evidence type="ECO:0000313" key="1">
    <source>
        <dbReference type="EMBL" id="CAJ1399710.1"/>
    </source>
</evidence>
<accession>A0AA36N5P4</accession>
<dbReference type="EMBL" id="CAUJNA010003345">
    <property type="protein sequence ID" value="CAJ1399710.1"/>
    <property type="molecule type" value="Genomic_DNA"/>
</dbReference>
<dbReference type="AlphaFoldDB" id="A0AA36N5P4"/>
<name>A0AA36N5P4_9DINO</name>
<evidence type="ECO:0000313" key="2">
    <source>
        <dbReference type="Proteomes" id="UP001178507"/>
    </source>
</evidence>
<organism evidence="1 2">
    <name type="scientific">Effrenium voratum</name>
    <dbReference type="NCBI Taxonomy" id="2562239"/>
    <lineage>
        <taxon>Eukaryota</taxon>
        <taxon>Sar</taxon>
        <taxon>Alveolata</taxon>
        <taxon>Dinophyceae</taxon>
        <taxon>Suessiales</taxon>
        <taxon>Symbiodiniaceae</taxon>
        <taxon>Effrenium</taxon>
    </lineage>
</organism>
<keyword evidence="2" id="KW-1185">Reference proteome</keyword>
<sequence length="105" mass="11050">MAFQITVNVVVPPELAGKTGKALLYVHDKMLADAPAGLAAEKALSMKDETLVLEADPNAEQVGKKAADMIQPAYYLSISGDVFADPAFSLSNGQVVTVTLRARSS</sequence>
<reference evidence="1" key="1">
    <citation type="submission" date="2023-08" db="EMBL/GenBank/DDBJ databases">
        <authorList>
            <person name="Chen Y."/>
            <person name="Shah S."/>
            <person name="Dougan E. K."/>
            <person name="Thang M."/>
            <person name="Chan C."/>
        </authorList>
    </citation>
    <scope>NUCLEOTIDE SEQUENCE</scope>
</reference>
<proteinExistence type="predicted"/>
<gene>
    <name evidence="1" type="ORF">EVOR1521_LOCUS23201</name>
</gene>
<dbReference type="Proteomes" id="UP001178507">
    <property type="component" value="Unassembled WGS sequence"/>
</dbReference>
<protein>
    <submittedName>
        <fullName evidence="1">Uncharacterized protein</fullName>
    </submittedName>
</protein>
<comment type="caution">
    <text evidence="1">The sequence shown here is derived from an EMBL/GenBank/DDBJ whole genome shotgun (WGS) entry which is preliminary data.</text>
</comment>